<evidence type="ECO:0000256" key="3">
    <source>
        <dbReference type="ARBA" id="ARBA00022692"/>
    </source>
</evidence>
<keyword evidence="5 9" id="KW-1133">Transmembrane helix</keyword>
<dbReference type="Pfam" id="PF02010">
    <property type="entry name" value="REJ"/>
    <property type="match status" value="2"/>
</dbReference>
<evidence type="ECO:0000256" key="7">
    <source>
        <dbReference type="PROSITE-ProRule" id="PRU00152"/>
    </source>
</evidence>
<dbReference type="InterPro" id="IPR046338">
    <property type="entry name" value="GAIN_dom_sf"/>
</dbReference>
<dbReference type="SMART" id="SM00308">
    <property type="entry name" value="LH2"/>
    <property type="match status" value="1"/>
</dbReference>
<dbReference type="InterPro" id="IPR000203">
    <property type="entry name" value="GPS"/>
</dbReference>
<feature type="domain" description="PLAT" evidence="11">
    <location>
        <begin position="1438"/>
        <end position="1557"/>
    </location>
</feature>
<dbReference type="InterPro" id="IPR014010">
    <property type="entry name" value="REJ_dom"/>
</dbReference>
<gene>
    <name evidence="13" type="ORF">PLOB_00009955</name>
</gene>
<dbReference type="PANTHER" id="PTHR10877:SF150">
    <property type="entry name" value="REJ DOMAIN-CONTAINING PROTEIN"/>
    <property type="match status" value="1"/>
</dbReference>
<dbReference type="Gene3D" id="2.60.60.20">
    <property type="entry name" value="PLAT/LH2 domain"/>
    <property type="match status" value="1"/>
</dbReference>
<keyword evidence="6 9" id="KW-0472">Membrane</keyword>
<evidence type="ECO:0000256" key="5">
    <source>
        <dbReference type="ARBA" id="ARBA00022989"/>
    </source>
</evidence>
<evidence type="ECO:0000259" key="11">
    <source>
        <dbReference type="PROSITE" id="PS50095"/>
    </source>
</evidence>
<feature type="transmembrane region" description="Helical" evidence="9">
    <location>
        <begin position="2277"/>
        <end position="2295"/>
    </location>
</feature>
<keyword evidence="4 10" id="KW-0732">Signal</keyword>
<dbReference type="Proteomes" id="UP001159405">
    <property type="component" value="Unassembled WGS sequence"/>
</dbReference>
<feature type="transmembrane region" description="Helical" evidence="9">
    <location>
        <begin position="1809"/>
        <end position="1840"/>
    </location>
</feature>
<feature type="compositionally biased region" description="Basic and acidic residues" evidence="8">
    <location>
        <begin position="1692"/>
        <end position="1762"/>
    </location>
</feature>
<comment type="caution">
    <text evidence="7">Lacks conserved residue(s) required for the propagation of feature annotation.</text>
</comment>
<dbReference type="InterPro" id="IPR046791">
    <property type="entry name" value="Polycystin_dom"/>
</dbReference>
<evidence type="ECO:0000256" key="1">
    <source>
        <dbReference type="ARBA" id="ARBA00004141"/>
    </source>
</evidence>
<evidence type="ECO:0000256" key="9">
    <source>
        <dbReference type="SAM" id="Phobius"/>
    </source>
</evidence>
<feature type="transmembrane region" description="Helical" evidence="9">
    <location>
        <begin position="1774"/>
        <end position="1797"/>
    </location>
</feature>
<feature type="transmembrane region" description="Helical" evidence="9">
    <location>
        <begin position="1633"/>
        <end position="1657"/>
    </location>
</feature>
<feature type="compositionally biased region" description="Polar residues" evidence="8">
    <location>
        <begin position="2084"/>
        <end position="2095"/>
    </location>
</feature>
<evidence type="ECO:0000256" key="6">
    <source>
        <dbReference type="ARBA" id="ARBA00023136"/>
    </source>
</evidence>
<dbReference type="EMBL" id="CALNXK010000015">
    <property type="protein sequence ID" value="CAH3046979.1"/>
    <property type="molecule type" value="Genomic_DNA"/>
</dbReference>
<dbReference type="InterPro" id="IPR002859">
    <property type="entry name" value="PKD/REJ-like"/>
</dbReference>
<feature type="region of interest" description="Disordered" evidence="8">
    <location>
        <begin position="1662"/>
        <end position="1762"/>
    </location>
</feature>
<feature type="region of interest" description="Disordered" evidence="8">
    <location>
        <begin position="2066"/>
        <end position="2117"/>
    </location>
</feature>
<evidence type="ECO:0000256" key="2">
    <source>
        <dbReference type="ARBA" id="ARBA00007200"/>
    </source>
</evidence>
<evidence type="ECO:0000313" key="14">
    <source>
        <dbReference type="Proteomes" id="UP001159405"/>
    </source>
</evidence>
<dbReference type="Gene3D" id="1.10.287.70">
    <property type="match status" value="1"/>
</dbReference>
<feature type="transmembrane region" description="Helical" evidence="9">
    <location>
        <begin position="1393"/>
        <end position="1413"/>
    </location>
</feature>
<sequence length="2520" mass="287199">MATVPVWSITLSLWLLFFKYLPTVESTWNCSLKVQTYYVYYYRSYYCYKTSSSYTPRVPSIEGQDIALLDGHSSRSNKVTKCAQAAMGRGYKYFALFDNGECRSSWTKSDYSYYDYERTTNQYCYYYCYYYCYSRCYYYLTKCGNGYGSSTKMNVYTFDYDYDVMIWIRIQKNNFTTYFDMFDASSPDYVSVNGNISSWLVEMLDTQKICGVGTFTLQWFRPETPSTSVAHYLFPTSFQDIGHIADQLIGRCYSNNPYVNAYISFSTSYKSPTVYRKADTHYIYGNSYFYCSYSKSYKWEFYLLESDNVTIGASTTMSTSESWYLNARTLLYGLYFVQFTAQSSTNPRQIGYDYGFLKIVEGPLYAYISQGSYAVYIEKRSMTLDGSDSYDPDFYETPGNYDNMNFTWVCWKSSDSSPDLNDLGILNKVYPDGSNPTPPEGSEVNVDEEKIDFFLPTDYNATKNFYSHLLTSSSSLSMLLQENVLEKRKSYMIKFRVTTIYDAKEFAYYYFRTNIPPVGGTCAIDRDTGVAARDEYELACNNWVDSDTPLVYKANIPSNNESSGYIVLAVFDTSSKLRLPVGDKLDLYHLHLNVYIIDSLGATAKVNLTVIVYPPSISELDEELSELVRENGALDGYVKANDQQRAVQLSISVLSTLDFLQQSNNTEIRQNIVNSITQLKINDTESVNQIASVLVEATKVEREITPQSGLQSLGSCEDMSAILAQEGNNTATADLVENAGKQIVAVTGNVLGGVVYTHTENATALEDLAKKALNLSETIGKYFLRRLIPGEKPTVFRSKHLSMQLAKLLVGGEDNKTRDMSISGGSFKLPDLPFLNDSTHTYLDRRIQFSDVNPFIWAKNGTHKAATSVITLSFKDEFGSPITVEKTEKQIEIYIPTGRENNDTNKAAVHFVNPGNDSMMFHSFEIKHNDTAFAIRIEPVNETMLAVYLRYGRKPNLTHFDFKFIIPDFTSCVLPGQENCSIVSDFMTCVETEDAPYKDENYTRPFLPASCGPEPENETVTPPPPASTGPDGEEQTFECPDVCKYDNFTYDNCTCDELPDVTFLFNSSLDENNDICKAFIDFSLCPNDTLICKDSVNLLSCYLLHLDRFKQCRSILKTTPKLFYGIYAKCLKDPFRVFFNSTVGKAGKWYVGIEYYIPPNDTNTEKEKDKKDSLDFGEGEPDWDGLEKFKFWRRLIKRNREHNARRYLEGEVLRRAKWVSRRTSFQGDDVYDQNCEFWWGKWFQCGTFLDRYMGYWRLWQGKKDDGGDRKRRSLSSDSDETAERLCIVVKEKPPPFKIGETLPLVEETPELDENVSALYSFEVSLYTCLFWEETNEEWSTRGCTAGPESNDEKLQCLCDHLTSFGGDLLVTPNTIDFAEVALGFANLGKTGNVGVIIAVFVFVLLYVLGVIFARRADRRDKQQLSIAMPVHTNKTGDHTYEIAVYTGMFGDSGTTANVSMYINGEKGESEVLPLQDTGGAKRPFSRGSVSSFVARLPNSLGRLNYVNVWHDNSGSSPSWNLRQIVIRHVPTNKKSYFICNRWLAVEKDDGLVERAIFVADQKQMTGFQNLFYNRASKDIVYTRPPHSSFTRVQRLTCCISLLFSSMVANAMFYELGDAEESLRVKFGPIDFTWRQLMIGIQSSIVVVPVNLLIITIFRFTGPRKSSGGEEKAEPKGQEKRAGTNAKPKGKTKPKDEKVKGKEGSDCKKSKDKKGPTDQKSKDKNKSEPKGMDKSKADSETKTKKEELQKTNREKTAPKTEQEVTKRRKFKLPYWCNYIAYTLAFLTSFVGALFTIFYSMVWGKEKSDKWILSVIISLVQDIFFVQPLKVILVASILAMLLRKPPEDDEEEIVNDEAEETKQEELTDDTSVDSTKDPRKKLFTSGPDPIIVAMAREKKLKEAQMCNIFSQLALQFFFVFLLSVATYGSRGGDRFYLSKNVQDIFNTKLGKVKDVYTFWWWAENYMLPSLYATEWYNGQAFEEEDFFSNKKMFIVGLPRLRQARIKQEPCVAWNAYPEFTRWFPSCYHGYSSNSQNDQSADAQLDWLDVSPAYVVGGSSWRVIDNEDSEDTTTNLDNTQQTSNNDSIGSNSTYTTPAPYQDVTGSLGNDDGNGNGNGTSNNFAGSELRILCTHTLEYHDALSLGTLPIVTERNTYTGGGLLAELGYDIDTAQKVLANLKDDIWINRLTRLVSLEFVAFEPGTNLFAYGRYNFECLPTGGIWTSYRIDPISFVGSINSSFSSIFIVCYVLIIIILLYSIYREFKEMRQLKSKYFKDIWNYIEWAFISFTITTIVLFFFKSEYTRRLVEKVQANPYARMSFDYVALWTDTESVFLALVIFLATMKFLRILKFNKHISIVTKSMAISKGPLLSYSVCFVVALLGFATFGNITFGSSAYMFSTFPRSIVNSFEMILGKGTNYDELESINRFLGPFFFFTYFLVTTLILMNFFVAILNDSFTDAREILEAESTGENMSDFIEEYAKDKLKEISDELRAMIGGRETNNAASNDKRKKNKTWERDFFLY</sequence>
<dbReference type="SMART" id="SM00303">
    <property type="entry name" value="GPS"/>
    <property type="match status" value="1"/>
</dbReference>
<dbReference type="InterPro" id="IPR001024">
    <property type="entry name" value="PLAT/LH2_dom"/>
</dbReference>
<reference evidence="13 14" key="1">
    <citation type="submission" date="2022-05" db="EMBL/GenBank/DDBJ databases">
        <authorList>
            <consortium name="Genoscope - CEA"/>
            <person name="William W."/>
        </authorList>
    </citation>
    <scope>NUCLEOTIDE SEQUENCE [LARGE SCALE GENOMIC DNA]</scope>
</reference>
<dbReference type="PROSITE" id="PS50095">
    <property type="entry name" value="PLAT"/>
    <property type="match status" value="1"/>
</dbReference>
<dbReference type="InterPro" id="IPR000434">
    <property type="entry name" value="PC1"/>
</dbReference>
<feature type="transmembrane region" description="Helical" evidence="9">
    <location>
        <begin position="2237"/>
        <end position="2257"/>
    </location>
</feature>
<feature type="transmembrane region" description="Helical" evidence="9">
    <location>
        <begin position="2328"/>
        <end position="2346"/>
    </location>
</feature>
<evidence type="ECO:0008006" key="15">
    <source>
        <dbReference type="Google" id="ProtNLM"/>
    </source>
</evidence>
<feature type="signal peptide" evidence="10">
    <location>
        <begin position="1"/>
        <end position="26"/>
    </location>
</feature>
<dbReference type="PRINTS" id="PR00500">
    <property type="entry name" value="POLYCYSTIN1"/>
</dbReference>
<dbReference type="InterPro" id="IPR013122">
    <property type="entry name" value="PKD1_2_channel"/>
</dbReference>
<evidence type="ECO:0000256" key="10">
    <source>
        <dbReference type="SAM" id="SignalP"/>
    </source>
</evidence>
<dbReference type="Pfam" id="PF20519">
    <property type="entry name" value="Polycystin_dom"/>
    <property type="match status" value="2"/>
</dbReference>
<evidence type="ECO:0000256" key="8">
    <source>
        <dbReference type="SAM" id="MobiDB-lite"/>
    </source>
</evidence>
<evidence type="ECO:0000256" key="4">
    <source>
        <dbReference type="ARBA" id="ARBA00022729"/>
    </source>
</evidence>
<feature type="domain" description="REJ" evidence="12">
    <location>
        <begin position="1"/>
        <end position="857"/>
    </location>
</feature>
<organism evidence="13 14">
    <name type="scientific">Porites lobata</name>
    <dbReference type="NCBI Taxonomy" id="104759"/>
    <lineage>
        <taxon>Eukaryota</taxon>
        <taxon>Metazoa</taxon>
        <taxon>Cnidaria</taxon>
        <taxon>Anthozoa</taxon>
        <taxon>Hexacorallia</taxon>
        <taxon>Scleractinia</taxon>
        <taxon>Fungiina</taxon>
        <taxon>Poritidae</taxon>
        <taxon>Porites</taxon>
    </lineage>
</organism>
<dbReference type="PROSITE" id="PS51111">
    <property type="entry name" value="REJ"/>
    <property type="match status" value="1"/>
</dbReference>
<keyword evidence="3 9" id="KW-0812">Transmembrane</keyword>
<dbReference type="Pfam" id="PF01825">
    <property type="entry name" value="GPS"/>
    <property type="match status" value="1"/>
</dbReference>
<feature type="transmembrane region" description="Helical" evidence="9">
    <location>
        <begin position="1595"/>
        <end position="1613"/>
    </location>
</feature>
<dbReference type="Pfam" id="PF01477">
    <property type="entry name" value="PLAT"/>
    <property type="match status" value="1"/>
</dbReference>
<feature type="transmembrane region" description="Helical" evidence="9">
    <location>
        <begin position="2429"/>
        <end position="2450"/>
    </location>
</feature>
<name>A0ABN8NC77_9CNID</name>
<dbReference type="PANTHER" id="PTHR10877">
    <property type="entry name" value="POLYCYSTIN FAMILY MEMBER"/>
    <property type="match status" value="1"/>
</dbReference>
<evidence type="ECO:0000313" key="13">
    <source>
        <dbReference type="EMBL" id="CAH3046979.1"/>
    </source>
</evidence>
<feature type="compositionally biased region" description="Basic and acidic residues" evidence="8">
    <location>
        <begin position="1666"/>
        <end position="1681"/>
    </location>
</feature>
<feature type="compositionally biased region" description="Acidic residues" evidence="8">
    <location>
        <begin position="1847"/>
        <end position="1857"/>
    </location>
</feature>
<comment type="caution">
    <text evidence="13">The sequence shown here is derived from an EMBL/GenBank/DDBJ whole genome shotgun (WGS) entry which is preliminary data.</text>
</comment>
<feature type="transmembrane region" description="Helical" evidence="9">
    <location>
        <begin position="1906"/>
        <end position="1926"/>
    </location>
</feature>
<comment type="similarity">
    <text evidence="2">Belongs to the polycystin family.</text>
</comment>
<feature type="transmembrane region" description="Helical" evidence="9">
    <location>
        <begin position="2366"/>
        <end position="2388"/>
    </location>
</feature>
<keyword evidence="14" id="KW-1185">Reference proteome</keyword>
<feature type="chain" id="PRO_5045630189" description="Polycystic kidney disease protein 1-like 2" evidence="10">
    <location>
        <begin position="27"/>
        <end position="2520"/>
    </location>
</feature>
<feature type="compositionally biased region" description="Low complexity" evidence="8">
    <location>
        <begin position="2069"/>
        <end position="2083"/>
    </location>
</feature>
<dbReference type="SUPFAM" id="SSF49723">
    <property type="entry name" value="Lipase/lipooxygenase domain (PLAT/LH2 domain)"/>
    <property type="match status" value="1"/>
</dbReference>
<dbReference type="Pfam" id="PF08016">
    <property type="entry name" value="PKD_channel"/>
    <property type="match status" value="1"/>
</dbReference>
<protein>
    <recommendedName>
        <fullName evidence="15">Polycystic kidney disease protein 1-like 2</fullName>
    </recommendedName>
</protein>
<proteinExistence type="inferred from homology"/>
<accession>A0ABN8NC77</accession>
<feature type="region of interest" description="Disordered" evidence="8">
    <location>
        <begin position="1013"/>
        <end position="1034"/>
    </location>
</feature>
<comment type="subcellular location">
    <subcellularLocation>
        <location evidence="1">Membrane</location>
        <topology evidence="1">Multi-pass membrane protein</topology>
    </subcellularLocation>
</comment>
<dbReference type="Gene3D" id="2.60.220.50">
    <property type="match status" value="1"/>
</dbReference>
<dbReference type="InterPro" id="IPR051223">
    <property type="entry name" value="Polycystin"/>
</dbReference>
<dbReference type="InterPro" id="IPR036392">
    <property type="entry name" value="PLAT/LH2_dom_sf"/>
</dbReference>
<evidence type="ECO:0000259" key="12">
    <source>
        <dbReference type="PROSITE" id="PS51111"/>
    </source>
</evidence>
<feature type="region of interest" description="Disordered" evidence="8">
    <location>
        <begin position="1847"/>
        <end position="1876"/>
    </location>
</feature>